<feature type="compositionally biased region" description="Basic and acidic residues" evidence="4">
    <location>
        <begin position="753"/>
        <end position="771"/>
    </location>
</feature>
<dbReference type="KEGG" id="nta:107799747"/>
<dbReference type="RefSeq" id="XP_016478377.1">
    <property type="nucleotide sequence ID" value="XM_016622891.2"/>
</dbReference>
<evidence type="ECO:0000256" key="4">
    <source>
        <dbReference type="SAM" id="MobiDB-lite"/>
    </source>
</evidence>
<feature type="compositionally biased region" description="Basic and acidic residues" evidence="4">
    <location>
        <begin position="624"/>
        <end position="641"/>
    </location>
</feature>
<dbReference type="STRING" id="4097.A0A1S4ANQ8"/>
<feature type="region of interest" description="Disordered" evidence="4">
    <location>
        <begin position="1"/>
        <end position="88"/>
    </location>
</feature>
<protein>
    <submittedName>
        <fullName evidence="6">WEB family protein At3g02930, chloroplastic-like isoform X1</fullName>
    </submittedName>
</protein>
<dbReference type="OrthoDB" id="6350175at2759"/>
<feature type="compositionally biased region" description="Basic and acidic residues" evidence="4">
    <location>
        <begin position="735"/>
        <end position="744"/>
    </location>
</feature>
<organism evidence="5 6">
    <name type="scientific">Nicotiana tabacum</name>
    <name type="common">Common tobacco</name>
    <dbReference type="NCBI Taxonomy" id="4097"/>
    <lineage>
        <taxon>Eukaryota</taxon>
        <taxon>Viridiplantae</taxon>
        <taxon>Streptophyta</taxon>
        <taxon>Embryophyta</taxon>
        <taxon>Tracheophyta</taxon>
        <taxon>Spermatophyta</taxon>
        <taxon>Magnoliopsida</taxon>
        <taxon>eudicotyledons</taxon>
        <taxon>Gunneridae</taxon>
        <taxon>Pentapetalae</taxon>
        <taxon>asterids</taxon>
        <taxon>lamiids</taxon>
        <taxon>Solanales</taxon>
        <taxon>Solanaceae</taxon>
        <taxon>Nicotianoideae</taxon>
        <taxon>Nicotianeae</taxon>
        <taxon>Nicotiana</taxon>
    </lineage>
</organism>
<dbReference type="AlphaFoldDB" id="A0A1S4ANQ8"/>
<sequence length="878" mass="99033">MSAKSKSTPNGTPSNSTPSTPRMSRVSRGIAKSDAHSPSPFHNSRNSTRSTPNGTPSNSTPSTPRINRVSRGIAKSDADSLSPLQNSRRCVDNSAISAISKLSVERQSSKLSTLPDKKPKRILKPLELQAELNVAQEGLKKAKEKLALVEKEKVQVLEEMKEAQKFAEESNEKLREALVARKQAEENSEVETFRAVEMEQVGIEAAQKKEEEWQKEIEAVRNQHAVDVAALLSATQELQRAKRELAMACDVKNQALSSAEDATKIADMHAEKVEILSTELVRMRSLLDSGNSWNETEIREKNKLVEDLKHEVETLKEELERAKTYEAKVVEKEAMLKQLNVDLEAAKMAESYAHNLIEEWKKKVEDLEVQADEAHHLERSASVTLESVMKQLEASKDSLNDAESEIACLKENLGIAEMSMARQKGDLEESEHRAQMAKEEASEMRKKVDSLISDLEIVKEEKIQDMENEKQAAASVQILLEEKNRLINDLESSKEEDEKSKKAMESMVSALHEVSTEAREAKERLLSSQDEHQHYETQLEDLKLVLKATEEKYEDMLDEAKEKFDFLTISIEQSKDEHLKLKAEWEEKELHLMSCMKKTEEENSSMEKEISRLVNLLKDAEEEASAKKDEEAHLKNSLKEAESEVTYLKEVLGEAKDESMRLKECIIDKEDEMQNIVRENEELRSREAASLKKVEELSLLLEGSLAKKQPEASGELSDSDNDMLPRVVTFSEQNGEGRVEKAKMELPPYQSEQHVEEKPEDVNTTSHDEALKASIVVQNSNGGLREFVSKEKEDDNVAESERKMSESCKIWDKDFSQESELTANNGGESCDQINGLSSKENHESGGTSPTKQQSQKKKKPLFHKFGSLLKKKSTSSQK</sequence>
<dbReference type="InterPro" id="IPR008545">
    <property type="entry name" value="Web"/>
</dbReference>
<reference evidence="6" key="2">
    <citation type="submission" date="2025-08" db="UniProtKB">
        <authorList>
            <consortium name="RefSeq"/>
        </authorList>
    </citation>
    <scope>IDENTIFICATION</scope>
    <source>
        <tissue evidence="6">Leaf</tissue>
    </source>
</reference>
<dbReference type="PANTHER" id="PTHR23160">
    <property type="entry name" value="SYNAPTONEMAL COMPLEX PROTEIN-RELATED"/>
    <property type="match status" value="1"/>
</dbReference>
<keyword evidence="5" id="KW-1185">Reference proteome</keyword>
<comment type="similarity">
    <text evidence="1">Belongs to the WEB family.</text>
</comment>
<keyword evidence="2 3" id="KW-0175">Coiled coil</keyword>
<dbReference type="OMA" id="QHEHYET"/>
<accession>A0A1S4ANQ8</accession>
<evidence type="ECO:0000313" key="6">
    <source>
        <dbReference type="RefSeq" id="XP_016478377.1"/>
    </source>
</evidence>
<dbReference type="PaxDb" id="4097-A0A1S4ANQ8"/>
<dbReference type="RefSeq" id="XP_016478377.1">
    <property type="nucleotide sequence ID" value="XM_016622891.1"/>
</dbReference>
<dbReference type="GO" id="GO:0007131">
    <property type="term" value="P:reciprocal meiotic recombination"/>
    <property type="evidence" value="ECO:0000318"/>
    <property type="project" value="GO_Central"/>
</dbReference>
<feature type="compositionally biased region" description="Basic and acidic residues" evidence="4">
    <location>
        <begin position="787"/>
        <end position="816"/>
    </location>
</feature>
<evidence type="ECO:0000256" key="2">
    <source>
        <dbReference type="ARBA" id="ARBA00023054"/>
    </source>
</evidence>
<dbReference type="PANTHER" id="PTHR23160:SF12">
    <property type="entry name" value="WEB FAMILY PROTEIN, CHLOROPLASTIC"/>
    <property type="match status" value="1"/>
</dbReference>
<feature type="compositionally biased region" description="Polar residues" evidence="4">
    <location>
        <begin position="40"/>
        <end position="65"/>
    </location>
</feature>
<gene>
    <name evidence="6" type="primary">LOC107799747</name>
</gene>
<evidence type="ECO:0000256" key="1">
    <source>
        <dbReference type="ARBA" id="ARBA00005485"/>
    </source>
</evidence>
<evidence type="ECO:0000313" key="5">
    <source>
        <dbReference type="Proteomes" id="UP000790787"/>
    </source>
</evidence>
<dbReference type="Pfam" id="PF05701">
    <property type="entry name" value="WEMBL"/>
    <property type="match status" value="1"/>
</dbReference>
<dbReference type="GeneID" id="107799747"/>
<reference evidence="5" key="1">
    <citation type="journal article" date="2014" name="Nat. Commun.">
        <title>The tobacco genome sequence and its comparison with those of tomato and potato.</title>
        <authorList>
            <person name="Sierro N."/>
            <person name="Battey J.N."/>
            <person name="Ouadi S."/>
            <person name="Bakaher N."/>
            <person name="Bovet L."/>
            <person name="Willig A."/>
            <person name="Goepfert S."/>
            <person name="Peitsch M.C."/>
            <person name="Ivanov N.V."/>
        </authorList>
    </citation>
    <scope>NUCLEOTIDE SEQUENCE [LARGE SCALE GENOMIC DNA]</scope>
</reference>
<feature type="region of interest" description="Disordered" evidence="4">
    <location>
        <begin position="621"/>
        <end position="641"/>
    </location>
</feature>
<name>A0A1S4ANQ8_TOBAC</name>
<dbReference type="SMR" id="A0A1S4ANQ8"/>
<proteinExistence type="inferred from homology"/>
<evidence type="ECO:0000256" key="3">
    <source>
        <dbReference type="SAM" id="Coils"/>
    </source>
</evidence>
<feature type="compositionally biased region" description="Polar residues" evidence="4">
    <location>
        <begin position="818"/>
        <end position="838"/>
    </location>
</feature>
<feature type="region of interest" description="Disordered" evidence="4">
    <location>
        <begin position="704"/>
        <end position="878"/>
    </location>
</feature>
<feature type="compositionally biased region" description="Polar residues" evidence="4">
    <location>
        <begin position="1"/>
        <end position="22"/>
    </location>
</feature>
<feature type="compositionally biased region" description="Basic residues" evidence="4">
    <location>
        <begin position="869"/>
        <end position="878"/>
    </location>
</feature>
<feature type="coiled-coil region" evidence="3">
    <location>
        <begin position="132"/>
        <end position="223"/>
    </location>
</feature>
<dbReference type="Proteomes" id="UP000790787">
    <property type="component" value="Chromosome 8"/>
</dbReference>